<feature type="region of interest" description="Disordered" evidence="1">
    <location>
        <begin position="58"/>
        <end position="79"/>
    </location>
</feature>
<evidence type="ECO:0000313" key="2">
    <source>
        <dbReference type="EMBL" id="KAH7935471.1"/>
    </source>
</evidence>
<keyword evidence="3" id="KW-1185">Reference proteome</keyword>
<comment type="caution">
    <text evidence="2">The sequence shown here is derived from an EMBL/GenBank/DDBJ whole genome shotgun (WGS) entry which is preliminary data.</text>
</comment>
<accession>A0A9D4PCC7</accession>
<dbReference type="VEuPathDB" id="VectorBase:RSAN_026059"/>
<reference evidence="2" key="2">
    <citation type="submission" date="2021-09" db="EMBL/GenBank/DDBJ databases">
        <authorList>
            <person name="Jia N."/>
            <person name="Wang J."/>
            <person name="Shi W."/>
            <person name="Du L."/>
            <person name="Sun Y."/>
            <person name="Zhan W."/>
            <person name="Jiang J."/>
            <person name="Wang Q."/>
            <person name="Zhang B."/>
            <person name="Ji P."/>
            <person name="Sakyi L.B."/>
            <person name="Cui X."/>
            <person name="Yuan T."/>
            <person name="Jiang B."/>
            <person name="Yang W."/>
            <person name="Lam T.T.-Y."/>
            <person name="Chang Q."/>
            <person name="Ding S."/>
            <person name="Wang X."/>
            <person name="Zhu J."/>
            <person name="Ruan X."/>
            <person name="Zhao L."/>
            <person name="Wei J."/>
            <person name="Que T."/>
            <person name="Du C."/>
            <person name="Cheng J."/>
            <person name="Dai P."/>
            <person name="Han X."/>
            <person name="Huang E."/>
            <person name="Gao Y."/>
            <person name="Liu J."/>
            <person name="Shao H."/>
            <person name="Ye R."/>
            <person name="Li L."/>
            <person name="Wei W."/>
            <person name="Wang X."/>
            <person name="Wang C."/>
            <person name="Huo Q."/>
            <person name="Li W."/>
            <person name="Guo W."/>
            <person name="Chen H."/>
            <person name="Chen S."/>
            <person name="Zhou L."/>
            <person name="Zhou L."/>
            <person name="Ni X."/>
            <person name="Tian J."/>
            <person name="Zhou Y."/>
            <person name="Sheng Y."/>
            <person name="Liu T."/>
            <person name="Pan Y."/>
            <person name="Xia L."/>
            <person name="Li J."/>
            <person name="Zhao F."/>
            <person name="Cao W."/>
        </authorList>
    </citation>
    <scope>NUCLEOTIDE SEQUENCE</scope>
    <source>
        <strain evidence="2">Rsan-2018</strain>
        <tissue evidence="2">Larvae</tissue>
    </source>
</reference>
<dbReference type="Proteomes" id="UP000821837">
    <property type="component" value="Unassembled WGS sequence"/>
</dbReference>
<gene>
    <name evidence="2" type="ORF">HPB52_008405</name>
</gene>
<name>A0A9D4PCC7_RHISA</name>
<evidence type="ECO:0000256" key="1">
    <source>
        <dbReference type="SAM" id="MobiDB-lite"/>
    </source>
</evidence>
<protein>
    <submittedName>
        <fullName evidence="2">Uncharacterized protein</fullName>
    </submittedName>
</protein>
<organism evidence="2 3">
    <name type="scientific">Rhipicephalus sanguineus</name>
    <name type="common">Brown dog tick</name>
    <name type="synonym">Ixodes sanguineus</name>
    <dbReference type="NCBI Taxonomy" id="34632"/>
    <lineage>
        <taxon>Eukaryota</taxon>
        <taxon>Metazoa</taxon>
        <taxon>Ecdysozoa</taxon>
        <taxon>Arthropoda</taxon>
        <taxon>Chelicerata</taxon>
        <taxon>Arachnida</taxon>
        <taxon>Acari</taxon>
        <taxon>Parasitiformes</taxon>
        <taxon>Ixodida</taxon>
        <taxon>Ixodoidea</taxon>
        <taxon>Ixodidae</taxon>
        <taxon>Rhipicephalinae</taxon>
        <taxon>Rhipicephalus</taxon>
        <taxon>Rhipicephalus</taxon>
    </lineage>
</organism>
<reference evidence="2" key="1">
    <citation type="journal article" date="2020" name="Cell">
        <title>Large-Scale Comparative Analyses of Tick Genomes Elucidate Their Genetic Diversity and Vector Capacities.</title>
        <authorList>
            <consortium name="Tick Genome and Microbiome Consortium (TIGMIC)"/>
            <person name="Jia N."/>
            <person name="Wang J."/>
            <person name="Shi W."/>
            <person name="Du L."/>
            <person name="Sun Y."/>
            <person name="Zhan W."/>
            <person name="Jiang J.F."/>
            <person name="Wang Q."/>
            <person name="Zhang B."/>
            <person name="Ji P."/>
            <person name="Bell-Sakyi L."/>
            <person name="Cui X.M."/>
            <person name="Yuan T.T."/>
            <person name="Jiang B.G."/>
            <person name="Yang W.F."/>
            <person name="Lam T.T."/>
            <person name="Chang Q.C."/>
            <person name="Ding S.J."/>
            <person name="Wang X.J."/>
            <person name="Zhu J.G."/>
            <person name="Ruan X.D."/>
            <person name="Zhao L."/>
            <person name="Wei J.T."/>
            <person name="Ye R.Z."/>
            <person name="Que T.C."/>
            <person name="Du C.H."/>
            <person name="Zhou Y.H."/>
            <person name="Cheng J.X."/>
            <person name="Dai P.F."/>
            <person name="Guo W.B."/>
            <person name="Han X.H."/>
            <person name="Huang E.J."/>
            <person name="Li L.F."/>
            <person name="Wei W."/>
            <person name="Gao Y.C."/>
            <person name="Liu J.Z."/>
            <person name="Shao H.Z."/>
            <person name="Wang X."/>
            <person name="Wang C.C."/>
            <person name="Yang T.C."/>
            <person name="Huo Q.B."/>
            <person name="Li W."/>
            <person name="Chen H.Y."/>
            <person name="Chen S.E."/>
            <person name="Zhou L.G."/>
            <person name="Ni X.B."/>
            <person name="Tian J.H."/>
            <person name="Sheng Y."/>
            <person name="Liu T."/>
            <person name="Pan Y.S."/>
            <person name="Xia L.Y."/>
            <person name="Li J."/>
            <person name="Zhao F."/>
            <person name="Cao W.C."/>
        </authorList>
    </citation>
    <scope>NUCLEOTIDE SEQUENCE</scope>
    <source>
        <strain evidence="2">Rsan-2018</strain>
    </source>
</reference>
<proteinExistence type="predicted"/>
<evidence type="ECO:0000313" key="3">
    <source>
        <dbReference type="Proteomes" id="UP000821837"/>
    </source>
</evidence>
<sequence length="133" mass="14183">MPLERVPWPFRGRTITEADVRSQGARLPDPPGLQACALCGVTVYFKCHYQGALHAAKTKAARDGRRQQTPTLTAPPPELPDRDLAALCIERMVTSPNFAALVGTAPPAAAASAPSADDGVNDLLVDFSDENFI</sequence>
<dbReference type="EMBL" id="JABSTV010001255">
    <property type="protein sequence ID" value="KAH7935471.1"/>
    <property type="molecule type" value="Genomic_DNA"/>
</dbReference>
<dbReference type="AlphaFoldDB" id="A0A9D4PCC7"/>